<dbReference type="InterPro" id="IPR002885">
    <property type="entry name" value="PPR_rpt"/>
</dbReference>
<evidence type="ECO:0000313" key="5">
    <source>
        <dbReference type="Proteomes" id="UP001327560"/>
    </source>
</evidence>
<evidence type="ECO:0008006" key="6">
    <source>
        <dbReference type="Google" id="ProtNLM"/>
    </source>
</evidence>
<keyword evidence="5" id="KW-1185">Reference proteome</keyword>
<feature type="repeat" description="PPR" evidence="3">
    <location>
        <begin position="631"/>
        <end position="665"/>
    </location>
</feature>
<protein>
    <recommendedName>
        <fullName evidence="6">Pentatricopeptide repeat-containing protein</fullName>
    </recommendedName>
</protein>
<feature type="repeat" description="PPR" evidence="3">
    <location>
        <begin position="490"/>
        <end position="525"/>
    </location>
</feature>
<dbReference type="PANTHER" id="PTHR46128:SF66">
    <property type="entry name" value="PENTACOTRIPEPTIDE-REPEAT REGION OF PRORP DOMAIN-CONTAINING PROTEIN"/>
    <property type="match status" value="1"/>
</dbReference>
<dbReference type="PROSITE" id="PS51375">
    <property type="entry name" value="PPR"/>
    <property type="match status" value="11"/>
</dbReference>
<dbReference type="PANTHER" id="PTHR46128">
    <property type="entry name" value="MITOCHONDRIAL GROUP I INTRON SPLICING FACTOR CCM1"/>
    <property type="match status" value="1"/>
</dbReference>
<feature type="repeat" description="PPR" evidence="3">
    <location>
        <begin position="596"/>
        <end position="630"/>
    </location>
</feature>
<gene>
    <name evidence="4" type="ORF">Cni_G12517</name>
</gene>
<feature type="repeat" description="PPR" evidence="3">
    <location>
        <begin position="454"/>
        <end position="488"/>
    </location>
</feature>
<evidence type="ECO:0000256" key="2">
    <source>
        <dbReference type="ARBA" id="ARBA00022737"/>
    </source>
</evidence>
<dbReference type="NCBIfam" id="TIGR00756">
    <property type="entry name" value="PPR"/>
    <property type="match status" value="8"/>
</dbReference>
<feature type="repeat" description="PPR" evidence="3">
    <location>
        <begin position="561"/>
        <end position="591"/>
    </location>
</feature>
<feature type="repeat" description="PPR" evidence="3">
    <location>
        <begin position="204"/>
        <end position="238"/>
    </location>
</feature>
<dbReference type="Pfam" id="PF01535">
    <property type="entry name" value="PPR"/>
    <property type="match status" value="5"/>
</dbReference>
<dbReference type="Gene3D" id="1.25.40.10">
    <property type="entry name" value="Tetratricopeptide repeat domain"/>
    <property type="match status" value="5"/>
</dbReference>
<evidence type="ECO:0000313" key="4">
    <source>
        <dbReference type="EMBL" id="WOL03797.1"/>
    </source>
</evidence>
<feature type="repeat" description="PPR" evidence="3">
    <location>
        <begin position="314"/>
        <end position="348"/>
    </location>
</feature>
<dbReference type="EMBL" id="CP136893">
    <property type="protein sequence ID" value="WOL03797.1"/>
    <property type="molecule type" value="Genomic_DNA"/>
</dbReference>
<evidence type="ECO:0000256" key="3">
    <source>
        <dbReference type="PROSITE-ProRule" id="PRU00708"/>
    </source>
</evidence>
<name>A0AAQ3KC02_9LILI</name>
<feature type="repeat" description="PPR" evidence="3">
    <location>
        <begin position="61"/>
        <end position="96"/>
    </location>
</feature>
<feature type="repeat" description="PPR" evidence="3">
    <location>
        <begin position="526"/>
        <end position="560"/>
    </location>
</feature>
<reference evidence="4 5" key="1">
    <citation type="submission" date="2023-10" db="EMBL/GenBank/DDBJ databases">
        <title>Chromosome-scale genome assembly provides insights into flower coloration mechanisms of Canna indica.</title>
        <authorList>
            <person name="Li C."/>
        </authorList>
    </citation>
    <scope>NUCLEOTIDE SEQUENCE [LARGE SCALE GENOMIC DNA]</scope>
    <source>
        <tissue evidence="4">Flower</tissue>
    </source>
</reference>
<sequence>MVSCKRLPVAAAAAATTSWLPSFQRSLATQIHLPSRSEEKPAYDEEEEEIDKLVEEESITNRLYWRKKIHSLCVVHGDVDEALRLLDRLRLRGYRPDSLNLASVVHALCTADRSEEAHRRLLLSAATGWLPDDRTANVLIARLLDARTPLLTLQVVLCLTDAKPAFVPSLTNYNRLIDQLSSQSQPFEAYRVLVDMRRRGRLPDAVSYTALINGFAGIGELERARQLFDEMTVAGILPNSLTYSVLIKAVLRKRRVEEGRDLMVKLWKKMEGEGESSVNGAAFANLIDSFCREGFYHEVFRIAEEMPQGKSVSELFAYGQMIDSLCRRGNYHGASRIVYIMRKRGFTPSIASYNCIVHGLSKERGSMRAYQLFEEGIKFGYSPTESTYKVLVEGLCREKDTYKARNVLEFMLKREAVNKTRIYNMFLNALHFTDNPNEQLNVLVSMLQKQCQPDLVTLNTVVHGFCKIGKVDEAKKIIDDMLSGKFCEPDVVTFTTFIRGLMDNGKPEEALDVLHKTMPGCQCAPNVVTYNVVLHGLIKLGKVDEAMEIFNEMVSKGGIADSTTYTIVIEGLCKAGRLEEVKRFWDDIIWQSQMHDDYVYGAILRGLCSLGKFDQACDFLYELVDCGLAPGVVNYNIVIDCACKMGLKKEAYQIVAELRKNGLKPDAVTWRILDKLHGNKIEEGILSNQNSELNKIAETEIQVGLHDDATTSIQEEKECNINIENDGYQLDGLVDACFFNKSFKDSISQDHEITKEIEFSGENEPLSKIARKIFGLL</sequence>
<comment type="similarity">
    <text evidence="1">Belongs to the PPR family. P subfamily.</text>
</comment>
<dbReference type="AlphaFoldDB" id="A0AAQ3KC02"/>
<dbReference type="InterPro" id="IPR011990">
    <property type="entry name" value="TPR-like_helical_dom_sf"/>
</dbReference>
<keyword evidence="2" id="KW-0677">Repeat</keyword>
<evidence type="ECO:0000256" key="1">
    <source>
        <dbReference type="ARBA" id="ARBA00007626"/>
    </source>
</evidence>
<accession>A0AAQ3KC02</accession>
<organism evidence="4 5">
    <name type="scientific">Canna indica</name>
    <name type="common">Indian-shot</name>
    <dbReference type="NCBI Taxonomy" id="4628"/>
    <lineage>
        <taxon>Eukaryota</taxon>
        <taxon>Viridiplantae</taxon>
        <taxon>Streptophyta</taxon>
        <taxon>Embryophyta</taxon>
        <taxon>Tracheophyta</taxon>
        <taxon>Spermatophyta</taxon>
        <taxon>Magnoliopsida</taxon>
        <taxon>Liliopsida</taxon>
        <taxon>Zingiberales</taxon>
        <taxon>Cannaceae</taxon>
        <taxon>Canna</taxon>
    </lineage>
</organism>
<dbReference type="Proteomes" id="UP001327560">
    <property type="component" value="Chromosome 4"/>
</dbReference>
<dbReference type="InterPro" id="IPR050872">
    <property type="entry name" value="PPR_P_subfamily"/>
</dbReference>
<dbReference type="Pfam" id="PF13041">
    <property type="entry name" value="PPR_2"/>
    <property type="match status" value="5"/>
</dbReference>
<proteinExistence type="inferred from homology"/>
<feature type="repeat" description="PPR" evidence="3">
    <location>
        <begin position="169"/>
        <end position="203"/>
    </location>
</feature>
<feature type="repeat" description="PPR" evidence="3">
    <location>
        <begin position="349"/>
        <end position="383"/>
    </location>
</feature>